<evidence type="ECO:0000313" key="10">
    <source>
        <dbReference type="Proteomes" id="UP000010931"/>
    </source>
</evidence>
<keyword evidence="4 8" id="KW-0285">Flavoprotein</keyword>
<evidence type="ECO:0000256" key="4">
    <source>
        <dbReference type="ARBA" id="ARBA00022630"/>
    </source>
</evidence>
<comment type="similarity">
    <text evidence="3 8">Belongs to the methylenetetrahydrofolate reductase family.</text>
</comment>
<dbReference type="SUPFAM" id="SSF51730">
    <property type="entry name" value="FAD-linked oxidoreductase"/>
    <property type="match status" value="1"/>
</dbReference>
<evidence type="ECO:0000256" key="1">
    <source>
        <dbReference type="ARBA" id="ARBA00001974"/>
    </source>
</evidence>
<dbReference type="PATRIC" id="fig|698760.3.peg.8463"/>
<dbReference type="InterPro" id="IPR003171">
    <property type="entry name" value="Mehydrof_redctse-like"/>
</dbReference>
<proteinExistence type="inferred from homology"/>
<evidence type="ECO:0000256" key="3">
    <source>
        <dbReference type="ARBA" id="ARBA00006743"/>
    </source>
</evidence>
<dbReference type="UniPathway" id="UPA00193"/>
<organism evidence="9 10">
    <name type="scientific">Streptomyces turgidiscabies (strain Car8)</name>
    <dbReference type="NCBI Taxonomy" id="698760"/>
    <lineage>
        <taxon>Bacteria</taxon>
        <taxon>Bacillati</taxon>
        <taxon>Actinomycetota</taxon>
        <taxon>Actinomycetes</taxon>
        <taxon>Kitasatosporales</taxon>
        <taxon>Streptomycetaceae</taxon>
        <taxon>Streptomyces</taxon>
    </lineage>
</organism>
<comment type="caution">
    <text evidence="9">The sequence shown here is derived from an EMBL/GenBank/DDBJ whole genome shotgun (WGS) entry which is preliminary data.</text>
</comment>
<reference evidence="9 10" key="1">
    <citation type="journal article" date="2011" name="Plasmid">
        <title>Streptomyces turgidiscabies Car8 contains a modular pathogenicity island that shares virulence genes with other actinobacterial plant pathogens.</title>
        <authorList>
            <person name="Huguet-Tapia J.C."/>
            <person name="Badger J.H."/>
            <person name="Loria R."/>
            <person name="Pettis G.S."/>
        </authorList>
    </citation>
    <scope>NUCLEOTIDE SEQUENCE [LARGE SCALE GENOMIC DNA]</scope>
    <source>
        <strain evidence="9 10">Car8</strain>
    </source>
</reference>
<dbReference type="GO" id="GO:0005829">
    <property type="term" value="C:cytosol"/>
    <property type="evidence" value="ECO:0007669"/>
    <property type="project" value="TreeGrafter"/>
</dbReference>
<evidence type="ECO:0000256" key="8">
    <source>
        <dbReference type="RuleBase" id="RU003862"/>
    </source>
</evidence>
<dbReference type="STRING" id="85558.T45_05117"/>
<dbReference type="GO" id="GO:0035999">
    <property type="term" value="P:tetrahydrofolate interconversion"/>
    <property type="evidence" value="ECO:0007669"/>
    <property type="project" value="UniProtKB-UniPathway"/>
</dbReference>
<protein>
    <recommendedName>
        <fullName evidence="8">Methylenetetrahydrofolate reductase</fullName>
    </recommendedName>
</protein>
<comment type="catalytic activity">
    <reaction evidence="7">
        <text>(6S)-5-methyl-5,6,7,8-tetrahydrofolate + NAD(+) = (6R)-5,10-methylene-5,6,7,8-tetrahydrofolate + NADH + H(+)</text>
        <dbReference type="Rhea" id="RHEA:19821"/>
        <dbReference type="ChEBI" id="CHEBI:15378"/>
        <dbReference type="ChEBI" id="CHEBI:15636"/>
        <dbReference type="ChEBI" id="CHEBI:18608"/>
        <dbReference type="ChEBI" id="CHEBI:57540"/>
        <dbReference type="ChEBI" id="CHEBI:57945"/>
        <dbReference type="EC" id="1.5.1.54"/>
    </reaction>
    <physiologicalReaction direction="right-to-left" evidence="7">
        <dbReference type="Rhea" id="RHEA:19823"/>
    </physiologicalReaction>
</comment>
<evidence type="ECO:0000256" key="5">
    <source>
        <dbReference type="ARBA" id="ARBA00022827"/>
    </source>
</evidence>
<accession>L7EW58</accession>
<dbReference type="EMBL" id="AEJB01000601">
    <property type="protein sequence ID" value="ELP62610.1"/>
    <property type="molecule type" value="Genomic_DNA"/>
</dbReference>
<dbReference type="PANTHER" id="PTHR45754:SF3">
    <property type="entry name" value="METHYLENETETRAHYDROFOLATE REDUCTASE (NADPH)"/>
    <property type="match status" value="1"/>
</dbReference>
<dbReference type="RefSeq" id="WP_006382494.1">
    <property type="nucleotide sequence ID" value="NZ_AEJB01000601.1"/>
</dbReference>
<dbReference type="Proteomes" id="UP000010931">
    <property type="component" value="Unassembled WGS sequence"/>
</dbReference>
<gene>
    <name evidence="9" type="ORF">STRTUCAR8_00561</name>
</gene>
<keyword evidence="6 8" id="KW-0560">Oxidoreductase</keyword>
<comment type="cofactor">
    <cofactor evidence="1 8">
        <name>FAD</name>
        <dbReference type="ChEBI" id="CHEBI:57692"/>
    </cofactor>
</comment>
<dbReference type="InterPro" id="IPR029041">
    <property type="entry name" value="FAD-linked_oxidoreductase-like"/>
</dbReference>
<dbReference type="Gene3D" id="3.20.20.220">
    <property type="match status" value="1"/>
</dbReference>
<keyword evidence="10" id="KW-1185">Reference proteome</keyword>
<evidence type="ECO:0000256" key="2">
    <source>
        <dbReference type="ARBA" id="ARBA00004777"/>
    </source>
</evidence>
<evidence type="ECO:0000313" key="9">
    <source>
        <dbReference type="EMBL" id="ELP62610.1"/>
    </source>
</evidence>
<dbReference type="GO" id="GO:0071949">
    <property type="term" value="F:FAD binding"/>
    <property type="evidence" value="ECO:0007669"/>
    <property type="project" value="TreeGrafter"/>
</dbReference>
<dbReference type="AlphaFoldDB" id="L7EW58"/>
<dbReference type="GO" id="GO:0009086">
    <property type="term" value="P:methionine biosynthetic process"/>
    <property type="evidence" value="ECO:0007669"/>
    <property type="project" value="TreeGrafter"/>
</dbReference>
<comment type="pathway">
    <text evidence="2 8">One-carbon metabolism; tetrahydrofolate interconversion.</text>
</comment>
<keyword evidence="5 8" id="KW-0274">FAD</keyword>
<dbReference type="Pfam" id="PF02219">
    <property type="entry name" value="MTHFR"/>
    <property type="match status" value="1"/>
</dbReference>
<evidence type="ECO:0000256" key="6">
    <source>
        <dbReference type="ARBA" id="ARBA00023002"/>
    </source>
</evidence>
<dbReference type="PANTHER" id="PTHR45754">
    <property type="entry name" value="METHYLENETETRAHYDROFOLATE REDUCTASE"/>
    <property type="match status" value="1"/>
</dbReference>
<dbReference type="GO" id="GO:0106312">
    <property type="term" value="F:methylenetetrahydrofolate reductase (NADH) activity"/>
    <property type="evidence" value="ECO:0007669"/>
    <property type="project" value="UniProtKB-EC"/>
</dbReference>
<name>L7EW58_STRT8</name>
<evidence type="ECO:0000256" key="7">
    <source>
        <dbReference type="ARBA" id="ARBA00048628"/>
    </source>
</evidence>
<sequence>MTTQREDAVSRRRRTHLVDLVRNISYEVMPFKNTERDVLHSVPTEVPLTVTVTEAKGIDATLDLTERLKRHGYAVSPHLPARQFVDKEHVADVMARLKESQIESVFVVGGDAPKPAGAFPDAFGLLRAMEEMGHPFGTVGIGGYPEGHPAIPQEALELALQQKAPLASRILTQICFDATTTANWAAGVAGTGVGLPVYVGMPGPVNRQKLMRISAGIGLGQSARFLQKQQSLLWRFLLPGGYNPTKLAKKLGAAVSQSDGNIRGLHIFTFNELRQTELWRQRLLSAVSAQTSERDDWS</sequence>
<dbReference type="GeneID" id="97407164"/>